<feature type="transmembrane region" description="Helical" evidence="1">
    <location>
        <begin position="279"/>
        <end position="299"/>
    </location>
</feature>
<comment type="caution">
    <text evidence="2">The sequence shown here is derived from an EMBL/GenBank/DDBJ whole genome shotgun (WGS) entry which is preliminary data.</text>
</comment>
<keyword evidence="3" id="KW-1185">Reference proteome</keyword>
<feature type="transmembrane region" description="Helical" evidence="1">
    <location>
        <begin position="85"/>
        <end position="104"/>
    </location>
</feature>
<gene>
    <name evidence="2" type="ORF">QQS21_005425</name>
</gene>
<evidence type="ECO:0000256" key="1">
    <source>
        <dbReference type="SAM" id="Phobius"/>
    </source>
</evidence>
<dbReference type="EMBL" id="JASWJB010000090">
    <property type="protein sequence ID" value="KAK2599084.1"/>
    <property type="molecule type" value="Genomic_DNA"/>
</dbReference>
<evidence type="ECO:0000313" key="3">
    <source>
        <dbReference type="Proteomes" id="UP001251528"/>
    </source>
</evidence>
<accession>A0AAJ0CSG8</accession>
<reference evidence="2" key="1">
    <citation type="submission" date="2023-06" db="EMBL/GenBank/DDBJ databases">
        <title>Conoideocrella luteorostrata (Hypocreales: Clavicipitaceae), a potential biocontrol fungus for elongate hemlock scale in United States Christmas tree production areas.</title>
        <authorList>
            <person name="Barrett H."/>
            <person name="Lovett B."/>
            <person name="Macias A.M."/>
            <person name="Stajich J.E."/>
            <person name="Kasson M.T."/>
        </authorList>
    </citation>
    <scope>NUCLEOTIDE SEQUENCE</scope>
    <source>
        <strain evidence="2">ARSEF 14590</strain>
    </source>
</reference>
<dbReference type="Proteomes" id="UP001251528">
    <property type="component" value="Unassembled WGS sequence"/>
</dbReference>
<name>A0AAJ0CSG8_9HYPO</name>
<dbReference type="AlphaFoldDB" id="A0AAJ0CSG8"/>
<feature type="transmembrane region" description="Helical" evidence="1">
    <location>
        <begin position="55"/>
        <end position="73"/>
    </location>
</feature>
<feature type="transmembrane region" description="Helical" evidence="1">
    <location>
        <begin position="224"/>
        <end position="248"/>
    </location>
</feature>
<feature type="transmembrane region" description="Helical" evidence="1">
    <location>
        <begin position="124"/>
        <end position="142"/>
    </location>
</feature>
<protein>
    <submittedName>
        <fullName evidence="2">Uncharacterized protein</fullName>
    </submittedName>
</protein>
<organism evidence="2 3">
    <name type="scientific">Conoideocrella luteorostrata</name>
    <dbReference type="NCBI Taxonomy" id="1105319"/>
    <lineage>
        <taxon>Eukaryota</taxon>
        <taxon>Fungi</taxon>
        <taxon>Dikarya</taxon>
        <taxon>Ascomycota</taxon>
        <taxon>Pezizomycotina</taxon>
        <taxon>Sordariomycetes</taxon>
        <taxon>Hypocreomycetidae</taxon>
        <taxon>Hypocreales</taxon>
        <taxon>Clavicipitaceae</taxon>
        <taxon>Conoideocrella</taxon>
    </lineage>
</organism>
<keyword evidence="1" id="KW-1133">Transmembrane helix</keyword>
<proteinExistence type="predicted"/>
<feature type="transmembrane region" description="Helical" evidence="1">
    <location>
        <begin position="163"/>
        <end position="185"/>
    </location>
</feature>
<sequence>MTLPDPVYVSRALTAFGFISQWVVMIMNGSFMAMLNTTLLGVFPTGTPIKTVWTGFWPLDFVINLLVVFFGAVNNLSDLADIGPFLMLVDLVFALVVFNMMTLIEDRRNRKTGPLRSPAFWQILWNWCGAASVLPVYSHLFLEKRLQKCPTLPTDEAYALPFTALWSIVISLPLLLPTIVGASPLQIQRAVVLWFLGPLSLGLFQSVASSLMSGSSRKKCRNPVVVTYWIVGLVSAAVHIIIALYALVQPDLSWSRIYWPNHVAVKPGKTIMTEGAMLFMQYDHVVIYFCVFYIGLYVLRSMTHIASISSSTPSQPRRYMLTLVAVVIAAGPGAGLAWLLCEKEKYHDECEAQNRQMDLLDKK</sequence>
<keyword evidence="1" id="KW-0472">Membrane</keyword>
<feature type="transmembrane region" description="Helical" evidence="1">
    <location>
        <begin position="319"/>
        <end position="340"/>
    </location>
</feature>
<keyword evidence="1" id="KW-0812">Transmembrane</keyword>
<evidence type="ECO:0000313" key="2">
    <source>
        <dbReference type="EMBL" id="KAK2599084.1"/>
    </source>
</evidence>
<feature type="transmembrane region" description="Helical" evidence="1">
    <location>
        <begin position="191"/>
        <end position="212"/>
    </location>
</feature>
<feature type="transmembrane region" description="Helical" evidence="1">
    <location>
        <begin position="12"/>
        <end position="35"/>
    </location>
</feature>